<dbReference type="InterPro" id="IPR016181">
    <property type="entry name" value="Acyl_CoA_acyltransferase"/>
</dbReference>
<feature type="domain" description="N-acetyltransferase" evidence="3">
    <location>
        <begin position="1"/>
        <end position="139"/>
    </location>
</feature>
<dbReference type="Proteomes" id="UP001225034">
    <property type="component" value="Unassembled WGS sequence"/>
</dbReference>
<protein>
    <submittedName>
        <fullName evidence="4">GNAT superfamily N-acetyltransferase</fullName>
    </submittedName>
</protein>
<comment type="caution">
    <text evidence="4">The sequence shown here is derived from an EMBL/GenBank/DDBJ whole genome shotgun (WGS) entry which is preliminary data.</text>
</comment>
<dbReference type="PROSITE" id="PS51186">
    <property type="entry name" value="GNAT"/>
    <property type="match status" value="1"/>
</dbReference>
<gene>
    <name evidence="4" type="ORF">J2S05_003750</name>
</gene>
<dbReference type="Pfam" id="PF00583">
    <property type="entry name" value="Acetyltransf_1"/>
    <property type="match status" value="1"/>
</dbReference>
<dbReference type="InterPro" id="IPR050832">
    <property type="entry name" value="Bact_Acetyltransf"/>
</dbReference>
<evidence type="ECO:0000256" key="2">
    <source>
        <dbReference type="ARBA" id="ARBA00023315"/>
    </source>
</evidence>
<dbReference type="InterPro" id="IPR000182">
    <property type="entry name" value="GNAT_dom"/>
</dbReference>
<keyword evidence="5" id="KW-1185">Reference proteome</keyword>
<organism evidence="4 5">
    <name type="scientific">Alkalicoccobacillus murimartini</name>
    <dbReference type="NCBI Taxonomy" id="171685"/>
    <lineage>
        <taxon>Bacteria</taxon>
        <taxon>Bacillati</taxon>
        <taxon>Bacillota</taxon>
        <taxon>Bacilli</taxon>
        <taxon>Bacillales</taxon>
        <taxon>Bacillaceae</taxon>
        <taxon>Alkalicoccobacillus</taxon>
    </lineage>
</organism>
<dbReference type="EMBL" id="JAUSUA010000007">
    <property type="protein sequence ID" value="MDQ0208926.1"/>
    <property type="molecule type" value="Genomic_DNA"/>
</dbReference>
<sequence>MNIRVASKLDYPALRLIYLESRRNSFHWVDKEDMTLEDFDKHTVGEYIILAEENSHILGFVSLYVPDNFIHHLFVHPDFSGKGVGGQLVNASIEKMNKPLRLKCVTENQKALSFYVNNGWKKVVEEGNPGEKHWVMEYE</sequence>
<reference evidence="4 5" key="1">
    <citation type="submission" date="2023-07" db="EMBL/GenBank/DDBJ databases">
        <title>Genomic Encyclopedia of Type Strains, Phase IV (KMG-IV): sequencing the most valuable type-strain genomes for metagenomic binning, comparative biology and taxonomic classification.</title>
        <authorList>
            <person name="Goeker M."/>
        </authorList>
    </citation>
    <scope>NUCLEOTIDE SEQUENCE [LARGE SCALE GENOMIC DNA]</scope>
    <source>
        <strain evidence="4 5">DSM 19154</strain>
    </source>
</reference>
<name>A0ABT9YM16_9BACI</name>
<evidence type="ECO:0000256" key="1">
    <source>
        <dbReference type="ARBA" id="ARBA00022679"/>
    </source>
</evidence>
<evidence type="ECO:0000313" key="4">
    <source>
        <dbReference type="EMBL" id="MDQ0208926.1"/>
    </source>
</evidence>
<evidence type="ECO:0000259" key="3">
    <source>
        <dbReference type="PROSITE" id="PS51186"/>
    </source>
</evidence>
<dbReference type="CDD" id="cd04301">
    <property type="entry name" value="NAT_SF"/>
    <property type="match status" value="1"/>
</dbReference>
<proteinExistence type="predicted"/>
<dbReference type="Gene3D" id="3.40.630.30">
    <property type="match status" value="1"/>
</dbReference>
<evidence type="ECO:0000313" key="5">
    <source>
        <dbReference type="Proteomes" id="UP001225034"/>
    </source>
</evidence>
<dbReference type="PANTHER" id="PTHR43877">
    <property type="entry name" value="AMINOALKYLPHOSPHONATE N-ACETYLTRANSFERASE-RELATED-RELATED"/>
    <property type="match status" value="1"/>
</dbReference>
<dbReference type="PANTHER" id="PTHR43877:SF2">
    <property type="entry name" value="AMINOALKYLPHOSPHONATE N-ACETYLTRANSFERASE-RELATED"/>
    <property type="match status" value="1"/>
</dbReference>
<keyword evidence="2" id="KW-0012">Acyltransferase</keyword>
<accession>A0ABT9YM16</accession>
<dbReference type="RefSeq" id="WP_306985373.1">
    <property type="nucleotide sequence ID" value="NZ_JAUSUA010000007.1"/>
</dbReference>
<keyword evidence="1" id="KW-0808">Transferase</keyword>
<dbReference type="SUPFAM" id="SSF55729">
    <property type="entry name" value="Acyl-CoA N-acyltransferases (Nat)"/>
    <property type="match status" value="1"/>
</dbReference>